<dbReference type="KEGG" id="fgl:EM308_17745"/>
<sequence length="75" mass="8888">MIKKIIPDFKKSISYCIAKLLNFLLLLTSYVIIKIDFFMIIIELSLFHSLIVKFKYFNNTHAPLILQNLIFFNAF</sequence>
<organism evidence="2 3">
    <name type="scientific">Flavobacterium gilvum</name>
    <dbReference type="NCBI Taxonomy" id="1492737"/>
    <lineage>
        <taxon>Bacteria</taxon>
        <taxon>Pseudomonadati</taxon>
        <taxon>Bacteroidota</taxon>
        <taxon>Flavobacteriia</taxon>
        <taxon>Flavobacteriales</taxon>
        <taxon>Flavobacteriaceae</taxon>
        <taxon>Flavobacterium</taxon>
    </lineage>
</organism>
<reference evidence="2 3" key="1">
    <citation type="submission" date="2016-10" db="EMBL/GenBank/DDBJ databases">
        <title>Flavobacterium gilvum sp. nov., isolated from stream water.</title>
        <authorList>
            <person name="Shin S.-K."/>
            <person name="Cho Y.-J."/>
            <person name="Yi H."/>
        </authorList>
    </citation>
    <scope>NUCLEOTIDE SEQUENCE [LARGE SCALE GENOMIC DNA]</scope>
    <source>
        <strain evidence="2 3">EM1308</strain>
    </source>
</reference>
<keyword evidence="3" id="KW-1185">Reference proteome</keyword>
<dbReference type="Proteomes" id="UP000175968">
    <property type="component" value="Chromosome"/>
</dbReference>
<feature type="transmembrane region" description="Helical" evidence="1">
    <location>
        <begin position="20"/>
        <end position="42"/>
    </location>
</feature>
<keyword evidence="1" id="KW-0812">Transmembrane</keyword>
<dbReference type="EMBL" id="CP017479">
    <property type="protein sequence ID" value="AOW11176.1"/>
    <property type="molecule type" value="Genomic_DNA"/>
</dbReference>
<accession>A0AAC9I641</accession>
<keyword evidence="1" id="KW-0472">Membrane</keyword>
<proteinExistence type="predicted"/>
<evidence type="ECO:0000313" key="3">
    <source>
        <dbReference type="Proteomes" id="UP000175968"/>
    </source>
</evidence>
<evidence type="ECO:0000313" key="2">
    <source>
        <dbReference type="EMBL" id="AOW11176.1"/>
    </source>
</evidence>
<protein>
    <submittedName>
        <fullName evidence="2">Uncharacterized protein</fullName>
    </submittedName>
</protein>
<name>A0AAC9I641_9FLAO</name>
<gene>
    <name evidence="2" type="ORF">EM308_17745</name>
</gene>
<keyword evidence="1" id="KW-1133">Transmembrane helix</keyword>
<dbReference type="AlphaFoldDB" id="A0AAC9I641"/>
<evidence type="ECO:0000256" key="1">
    <source>
        <dbReference type="SAM" id="Phobius"/>
    </source>
</evidence>